<keyword evidence="3" id="KW-1185">Reference proteome</keyword>
<accession>A0ABP8HUJ0</accession>
<dbReference type="Proteomes" id="UP001501725">
    <property type="component" value="Unassembled WGS sequence"/>
</dbReference>
<organism evidence="2 3">
    <name type="scientific">Flaviaesturariibacter amylovorans</name>
    <dbReference type="NCBI Taxonomy" id="1084520"/>
    <lineage>
        <taxon>Bacteria</taxon>
        <taxon>Pseudomonadati</taxon>
        <taxon>Bacteroidota</taxon>
        <taxon>Chitinophagia</taxon>
        <taxon>Chitinophagales</taxon>
        <taxon>Chitinophagaceae</taxon>
        <taxon>Flaviaestuariibacter</taxon>
    </lineage>
</organism>
<comment type="caution">
    <text evidence="2">The sequence shown here is derived from an EMBL/GenBank/DDBJ whole genome shotgun (WGS) entry which is preliminary data.</text>
</comment>
<dbReference type="EMBL" id="BAABGY010000020">
    <property type="protein sequence ID" value="GAA4344636.1"/>
    <property type="molecule type" value="Genomic_DNA"/>
</dbReference>
<dbReference type="RefSeq" id="WP_345258403.1">
    <property type="nucleotide sequence ID" value="NZ_BAABGY010000020.1"/>
</dbReference>
<feature type="transmembrane region" description="Helical" evidence="1">
    <location>
        <begin position="24"/>
        <end position="49"/>
    </location>
</feature>
<name>A0ABP8HUJ0_9BACT</name>
<evidence type="ECO:0000256" key="1">
    <source>
        <dbReference type="SAM" id="Phobius"/>
    </source>
</evidence>
<sequence>MVKYVQQVFETHIALRDRTPRFRVFVSVLFLANLAILLSCLVGALSGAFR</sequence>
<evidence type="ECO:0008006" key="4">
    <source>
        <dbReference type="Google" id="ProtNLM"/>
    </source>
</evidence>
<keyword evidence="1" id="KW-0812">Transmembrane</keyword>
<gene>
    <name evidence="2" type="ORF">GCM10023184_46150</name>
</gene>
<keyword evidence="1" id="KW-0472">Membrane</keyword>
<reference evidence="3" key="1">
    <citation type="journal article" date="2019" name="Int. J. Syst. Evol. Microbiol.">
        <title>The Global Catalogue of Microorganisms (GCM) 10K type strain sequencing project: providing services to taxonomists for standard genome sequencing and annotation.</title>
        <authorList>
            <consortium name="The Broad Institute Genomics Platform"/>
            <consortium name="The Broad Institute Genome Sequencing Center for Infectious Disease"/>
            <person name="Wu L."/>
            <person name="Ma J."/>
        </authorList>
    </citation>
    <scope>NUCLEOTIDE SEQUENCE [LARGE SCALE GENOMIC DNA]</scope>
    <source>
        <strain evidence="3">JCM 17919</strain>
    </source>
</reference>
<evidence type="ECO:0000313" key="2">
    <source>
        <dbReference type="EMBL" id="GAA4344636.1"/>
    </source>
</evidence>
<protein>
    <recommendedName>
        <fullName evidence="4">DUF2970 domain-containing protein</fullName>
    </recommendedName>
</protein>
<proteinExistence type="predicted"/>
<evidence type="ECO:0000313" key="3">
    <source>
        <dbReference type="Proteomes" id="UP001501725"/>
    </source>
</evidence>
<keyword evidence="1" id="KW-1133">Transmembrane helix</keyword>